<evidence type="ECO:0000256" key="3">
    <source>
        <dbReference type="ARBA" id="ARBA00023125"/>
    </source>
</evidence>
<dbReference type="InterPro" id="IPR000847">
    <property type="entry name" value="LysR_HTH_N"/>
</dbReference>
<keyword evidence="4" id="KW-0804">Transcription</keyword>
<gene>
    <name evidence="6" type="ORF">KK137_09130</name>
</gene>
<evidence type="ECO:0000256" key="2">
    <source>
        <dbReference type="ARBA" id="ARBA00023015"/>
    </source>
</evidence>
<accession>A0ABS5W481</accession>
<protein>
    <submittedName>
        <fullName evidence="6">LysR family transcriptional regulator</fullName>
    </submittedName>
</protein>
<dbReference type="Pfam" id="PF00126">
    <property type="entry name" value="HTH_1"/>
    <property type="match status" value="1"/>
</dbReference>
<dbReference type="Gene3D" id="3.40.190.290">
    <property type="match status" value="1"/>
</dbReference>
<evidence type="ECO:0000313" key="6">
    <source>
        <dbReference type="EMBL" id="MBT2134494.1"/>
    </source>
</evidence>
<dbReference type="Pfam" id="PF03466">
    <property type="entry name" value="LysR_substrate"/>
    <property type="match status" value="1"/>
</dbReference>
<keyword evidence="3" id="KW-0238">DNA-binding</keyword>
<dbReference type="InterPro" id="IPR036390">
    <property type="entry name" value="WH_DNA-bd_sf"/>
</dbReference>
<dbReference type="InterPro" id="IPR036388">
    <property type="entry name" value="WH-like_DNA-bd_sf"/>
</dbReference>
<dbReference type="EMBL" id="JAHFVK010000002">
    <property type="protein sequence ID" value="MBT2134494.1"/>
    <property type="molecule type" value="Genomic_DNA"/>
</dbReference>
<dbReference type="InterPro" id="IPR005119">
    <property type="entry name" value="LysR_subst-bd"/>
</dbReference>
<dbReference type="SUPFAM" id="SSF53850">
    <property type="entry name" value="Periplasmic binding protein-like II"/>
    <property type="match status" value="1"/>
</dbReference>
<comment type="similarity">
    <text evidence="1">Belongs to the LysR transcriptional regulatory family.</text>
</comment>
<name>A0ABS5W481_9SPHN</name>
<reference evidence="6 7" key="1">
    <citation type="submission" date="2021-05" db="EMBL/GenBank/DDBJ databases">
        <title>Croceibacterium sp. LX-88 genome sequence.</title>
        <authorList>
            <person name="Luo X."/>
        </authorList>
    </citation>
    <scope>NUCLEOTIDE SEQUENCE [LARGE SCALE GENOMIC DNA]</scope>
    <source>
        <strain evidence="6 7">LX-88</strain>
    </source>
</reference>
<keyword evidence="7" id="KW-1185">Reference proteome</keyword>
<evidence type="ECO:0000256" key="1">
    <source>
        <dbReference type="ARBA" id="ARBA00009437"/>
    </source>
</evidence>
<feature type="domain" description="HTH lysR-type" evidence="5">
    <location>
        <begin position="2"/>
        <end position="59"/>
    </location>
</feature>
<dbReference type="PANTHER" id="PTHR30537">
    <property type="entry name" value="HTH-TYPE TRANSCRIPTIONAL REGULATOR"/>
    <property type="match status" value="1"/>
</dbReference>
<proteinExistence type="inferred from homology"/>
<dbReference type="InterPro" id="IPR058163">
    <property type="entry name" value="LysR-type_TF_proteobact-type"/>
</dbReference>
<organism evidence="6 7">
    <name type="scientific">Croceibacterium selenioxidans</name>
    <dbReference type="NCBI Taxonomy" id="2838833"/>
    <lineage>
        <taxon>Bacteria</taxon>
        <taxon>Pseudomonadati</taxon>
        <taxon>Pseudomonadota</taxon>
        <taxon>Alphaproteobacteria</taxon>
        <taxon>Sphingomonadales</taxon>
        <taxon>Erythrobacteraceae</taxon>
        <taxon>Croceibacterium</taxon>
    </lineage>
</organism>
<dbReference type="SUPFAM" id="SSF46785">
    <property type="entry name" value="Winged helix' DNA-binding domain"/>
    <property type="match status" value="1"/>
</dbReference>
<evidence type="ECO:0000256" key="4">
    <source>
        <dbReference type="ARBA" id="ARBA00023163"/>
    </source>
</evidence>
<dbReference type="PANTHER" id="PTHR30537:SF3">
    <property type="entry name" value="TRANSCRIPTIONAL REGULATORY PROTEIN"/>
    <property type="match status" value="1"/>
</dbReference>
<dbReference type="Proteomes" id="UP000811255">
    <property type="component" value="Unassembled WGS sequence"/>
</dbReference>
<sequence length="294" mass="32514">MLQWDDIRYFLAVARNGSLSAAARSLNVEHSTVSRRVDQLETEIRLRLFDRLPRGWQLTDEGNDLQSRAEAIEESVLGFQRSASGVDPLAGTVRVSAPPLLLSNLILPGLAGFIASHPVITLELIGERWAADLMRAEADIAIRLGRPSEPDLVARSVGEVSYGLYGLEHWTAPSRRDRLYLGFDDSIPDLPQKQWFDEYGREAHFALRSNDMGTLLNAALAGLGIALLPDFLATSYPNLLPIPLDRPAPTRPAFLVMHADIRRSQRVRITADHLIGILTEALGENTRGPSSKPR</sequence>
<comment type="caution">
    <text evidence="6">The sequence shown here is derived from an EMBL/GenBank/DDBJ whole genome shotgun (WGS) entry which is preliminary data.</text>
</comment>
<dbReference type="PROSITE" id="PS50931">
    <property type="entry name" value="HTH_LYSR"/>
    <property type="match status" value="1"/>
</dbReference>
<dbReference type="Gene3D" id="1.10.10.10">
    <property type="entry name" value="Winged helix-like DNA-binding domain superfamily/Winged helix DNA-binding domain"/>
    <property type="match status" value="1"/>
</dbReference>
<evidence type="ECO:0000259" key="5">
    <source>
        <dbReference type="PROSITE" id="PS50931"/>
    </source>
</evidence>
<keyword evidence="2" id="KW-0805">Transcription regulation</keyword>
<evidence type="ECO:0000313" key="7">
    <source>
        <dbReference type="Proteomes" id="UP000811255"/>
    </source>
</evidence>
<dbReference type="RefSeq" id="WP_214536137.1">
    <property type="nucleotide sequence ID" value="NZ_JAHFVK010000002.1"/>
</dbReference>